<accession>A0A8H3UGN6</accession>
<evidence type="ECO:0000313" key="2">
    <source>
        <dbReference type="EMBL" id="KAE9968374.1"/>
    </source>
</evidence>
<protein>
    <recommendedName>
        <fullName evidence="1">Aminoglycoside phosphotransferase domain-containing protein</fullName>
    </recommendedName>
</protein>
<dbReference type="Pfam" id="PF01636">
    <property type="entry name" value="APH"/>
    <property type="match status" value="1"/>
</dbReference>
<dbReference type="EMBL" id="WNWR01000501">
    <property type="protein sequence ID" value="KAE9976363.1"/>
    <property type="molecule type" value="Genomic_DNA"/>
</dbReference>
<name>A0A8H3UGN6_VENIN</name>
<organism evidence="2 4">
    <name type="scientific">Venturia inaequalis</name>
    <name type="common">Apple scab fungus</name>
    <dbReference type="NCBI Taxonomy" id="5025"/>
    <lineage>
        <taxon>Eukaryota</taxon>
        <taxon>Fungi</taxon>
        <taxon>Dikarya</taxon>
        <taxon>Ascomycota</taxon>
        <taxon>Pezizomycotina</taxon>
        <taxon>Dothideomycetes</taxon>
        <taxon>Pleosporomycetidae</taxon>
        <taxon>Venturiales</taxon>
        <taxon>Venturiaceae</taxon>
        <taxon>Venturia</taxon>
    </lineage>
</organism>
<feature type="domain" description="Aminoglycoside phosphotransferase" evidence="1">
    <location>
        <begin position="531"/>
        <end position="585"/>
    </location>
</feature>
<dbReference type="Proteomes" id="UP000490939">
    <property type="component" value="Unassembled WGS sequence"/>
</dbReference>
<sequence length="666" mass="76293">MSQNPIPPTQKFLQYPDGDVIISLSDTVEFILHSETLSKHSDFFRIGLSSTWVGNKVCGTKTVAGRTVTMKRYELDIDTRKEEHFLEAKPMPTPAAERHIPTIYTEKIEAAYQLGFELMYEDVEGPPVHSSCKNMCYMAHVDEFMDAYQCYTSKTMCWRLEALISSCDEERMVDRDPFHYLRIAQQLHMPRIWISALKAAALQHYQRVERPDHVRDGISGWTDQDSGPEQKMLKACGPEILEVVRSLSKKIATHYEPVRITLTTIKFDSILWEKEGLRSYLNNDRNTSIARNVFERWQKYPFAQDSLFKLLDDHIFWKIFTGQYEAGDMVDPLCRASMKSGYRIYDILKAVVEKLRECVAPLLSAFQISKFFKRHESTTKDECNRVAADILKSPVSPTPIQGATSYTVAADSGQIPKVIQFRSLKLNIELVEYARQSYKDFVPNCEYYGLLGDVHMYGWDLVPGPAFCRVRHRFHTLGEQPRLRQTVQDFARFSASAWINRPAVKQPFGLLEEYSRVLDRISPGLPDHILGKLDEARQGLPLLFRSEYPSAVQHDDFLENNFHVNGATGHITGVVDWADAIIAPFGLSLGGLETILGVQTSSNWYFHPNHVELREYFWDTFYKDIGPVSADSRRSIGVARLFGLFRTHGFEEGDARIAYLEALCML</sequence>
<dbReference type="InterPro" id="IPR002575">
    <property type="entry name" value="Aminoglycoside_PTrfase"/>
</dbReference>
<evidence type="ECO:0000259" key="1">
    <source>
        <dbReference type="Pfam" id="PF01636"/>
    </source>
</evidence>
<dbReference type="Proteomes" id="UP000433883">
    <property type="component" value="Unassembled WGS sequence"/>
</dbReference>
<proteinExistence type="predicted"/>
<dbReference type="AlphaFoldDB" id="A0A8H3UGN6"/>
<evidence type="ECO:0000313" key="3">
    <source>
        <dbReference type="EMBL" id="KAE9976363.1"/>
    </source>
</evidence>
<gene>
    <name evidence="2" type="ORF">BLS_005894</name>
    <name evidence="3" type="ORF">EG327_008156</name>
</gene>
<dbReference type="SUPFAM" id="SSF56112">
    <property type="entry name" value="Protein kinase-like (PK-like)"/>
    <property type="match status" value="1"/>
</dbReference>
<dbReference type="EMBL" id="WNWQ01000416">
    <property type="protein sequence ID" value="KAE9968374.1"/>
    <property type="molecule type" value="Genomic_DNA"/>
</dbReference>
<dbReference type="InterPro" id="IPR011009">
    <property type="entry name" value="Kinase-like_dom_sf"/>
</dbReference>
<comment type="caution">
    <text evidence="2">The sequence shown here is derived from an EMBL/GenBank/DDBJ whole genome shotgun (WGS) entry which is preliminary data.</text>
</comment>
<evidence type="ECO:0000313" key="5">
    <source>
        <dbReference type="Proteomes" id="UP000490939"/>
    </source>
</evidence>
<evidence type="ECO:0000313" key="4">
    <source>
        <dbReference type="Proteomes" id="UP000433883"/>
    </source>
</evidence>
<reference evidence="2 4" key="1">
    <citation type="submission" date="2019-11" db="EMBL/GenBank/DDBJ databases">
        <title>Venturia inaequalis Genome Resource.</title>
        <authorList>
            <person name="Lichtner F.J."/>
        </authorList>
    </citation>
    <scope>NUCLEOTIDE SEQUENCE [LARGE SCALE GENOMIC DNA]</scope>
    <source>
        <strain evidence="2">Bline_iso_100314</strain>
        <strain evidence="3 5">DMI_063113</strain>
    </source>
</reference>
<keyword evidence="5" id="KW-1185">Reference proteome</keyword>